<evidence type="ECO:0000256" key="2">
    <source>
        <dbReference type="ARBA" id="ARBA00023136"/>
    </source>
</evidence>
<dbReference type="GO" id="GO:0016020">
    <property type="term" value="C:membrane"/>
    <property type="evidence" value="ECO:0007669"/>
    <property type="project" value="UniProtKB-SubCell"/>
</dbReference>
<dbReference type="InterPro" id="IPR036719">
    <property type="entry name" value="Neuro-gated_channel_TM_sf"/>
</dbReference>
<dbReference type="SUPFAM" id="SSF63712">
    <property type="entry name" value="Nicotinic receptor ligand binding domain-like"/>
    <property type="match status" value="1"/>
</dbReference>
<keyword evidence="2 3" id="KW-0472">Membrane</keyword>
<dbReference type="AlphaFoldDB" id="A0AAV2SE82"/>
<dbReference type="GO" id="GO:0005230">
    <property type="term" value="F:extracellular ligand-gated monoatomic ion channel activity"/>
    <property type="evidence" value="ECO:0007669"/>
    <property type="project" value="InterPro"/>
</dbReference>
<dbReference type="Gene3D" id="1.20.58.390">
    <property type="entry name" value="Neurotransmitter-gated ion-channel transmembrane domain"/>
    <property type="match status" value="1"/>
</dbReference>
<feature type="transmembrane region" description="Helical" evidence="3">
    <location>
        <begin position="145"/>
        <end position="165"/>
    </location>
</feature>
<feature type="transmembrane region" description="Helical" evidence="3">
    <location>
        <begin position="78"/>
        <end position="102"/>
    </location>
</feature>
<dbReference type="GO" id="GO:0004888">
    <property type="term" value="F:transmembrane signaling receptor activity"/>
    <property type="evidence" value="ECO:0007669"/>
    <property type="project" value="InterPro"/>
</dbReference>
<comment type="subcellular location">
    <subcellularLocation>
        <location evidence="1">Membrane</location>
        <topology evidence="1">Multi-pass membrane protein</topology>
    </subcellularLocation>
</comment>
<reference evidence="4 5" key="1">
    <citation type="submission" date="2024-05" db="EMBL/GenBank/DDBJ databases">
        <authorList>
            <person name="Wallberg A."/>
        </authorList>
    </citation>
    <scope>NUCLEOTIDE SEQUENCE [LARGE SCALE GENOMIC DNA]</scope>
</reference>
<evidence type="ECO:0008006" key="6">
    <source>
        <dbReference type="Google" id="ProtNLM"/>
    </source>
</evidence>
<sequence length="192" mass="22258">RMVEKITCEFDLFYYPMDTHTCYIIIGFGPENREQTSLQNLLAKVNYTGQMDLPIYSIREIKIDYSNMSSNLKIAMRLYRGAMSLVVVTTVVPTMMLVAIAYTTLFLKAAGMQVRLLVSLFTLAVLYILYHNMDDSLPRTSRLKMMDIWFLLCCSVIFFIVLFHISLDAVVDADKVVFFKDPEPRFRITEEK</sequence>
<keyword evidence="3" id="KW-1133">Transmembrane helix</keyword>
<evidence type="ECO:0000313" key="4">
    <source>
        <dbReference type="EMBL" id="CAL4182151.1"/>
    </source>
</evidence>
<evidence type="ECO:0000256" key="1">
    <source>
        <dbReference type="ARBA" id="ARBA00004141"/>
    </source>
</evidence>
<dbReference type="PANTHER" id="PTHR18945">
    <property type="entry name" value="NEUROTRANSMITTER GATED ION CHANNEL"/>
    <property type="match status" value="1"/>
</dbReference>
<gene>
    <name evidence="4" type="ORF">MNOR_LOCUS35517</name>
</gene>
<dbReference type="SUPFAM" id="SSF90112">
    <property type="entry name" value="Neurotransmitter-gated ion-channel transmembrane pore"/>
    <property type="match status" value="1"/>
</dbReference>
<dbReference type="InterPro" id="IPR006201">
    <property type="entry name" value="Neur_channel"/>
</dbReference>
<evidence type="ECO:0000313" key="5">
    <source>
        <dbReference type="Proteomes" id="UP001497623"/>
    </source>
</evidence>
<dbReference type="EMBL" id="CAXKWB010059640">
    <property type="protein sequence ID" value="CAL4182151.1"/>
    <property type="molecule type" value="Genomic_DNA"/>
</dbReference>
<feature type="transmembrane region" description="Helical" evidence="3">
    <location>
        <begin position="114"/>
        <end position="133"/>
    </location>
</feature>
<protein>
    <recommendedName>
        <fullName evidence="6">Neurotransmitter-gated ion-channel ligand-binding domain-containing protein</fullName>
    </recommendedName>
</protein>
<dbReference type="InterPro" id="IPR018000">
    <property type="entry name" value="Neurotransmitter_ion_chnl_CS"/>
</dbReference>
<dbReference type="PROSITE" id="PS00236">
    <property type="entry name" value="NEUROTR_ION_CHANNEL"/>
    <property type="match status" value="1"/>
</dbReference>
<proteinExistence type="predicted"/>
<evidence type="ECO:0000256" key="3">
    <source>
        <dbReference type="SAM" id="Phobius"/>
    </source>
</evidence>
<dbReference type="InterPro" id="IPR036734">
    <property type="entry name" value="Neur_chan_lig-bd_sf"/>
</dbReference>
<keyword evidence="3" id="KW-0812">Transmembrane</keyword>
<feature type="non-terminal residue" evidence="4">
    <location>
        <position position="1"/>
    </location>
</feature>
<accession>A0AAV2SE82</accession>
<feature type="non-terminal residue" evidence="4">
    <location>
        <position position="192"/>
    </location>
</feature>
<dbReference type="InterPro" id="IPR038050">
    <property type="entry name" value="Neuro_actylchol_rec"/>
</dbReference>
<comment type="caution">
    <text evidence="4">The sequence shown here is derived from an EMBL/GenBank/DDBJ whole genome shotgun (WGS) entry which is preliminary data.</text>
</comment>
<dbReference type="Gene3D" id="2.70.170.10">
    <property type="entry name" value="Neurotransmitter-gated ion-channel ligand-binding domain"/>
    <property type="match status" value="1"/>
</dbReference>
<name>A0AAV2SE82_MEGNR</name>
<keyword evidence="5" id="KW-1185">Reference proteome</keyword>
<organism evidence="4 5">
    <name type="scientific">Meganyctiphanes norvegica</name>
    <name type="common">Northern krill</name>
    <name type="synonym">Thysanopoda norvegica</name>
    <dbReference type="NCBI Taxonomy" id="48144"/>
    <lineage>
        <taxon>Eukaryota</taxon>
        <taxon>Metazoa</taxon>
        <taxon>Ecdysozoa</taxon>
        <taxon>Arthropoda</taxon>
        <taxon>Crustacea</taxon>
        <taxon>Multicrustacea</taxon>
        <taxon>Malacostraca</taxon>
        <taxon>Eumalacostraca</taxon>
        <taxon>Eucarida</taxon>
        <taxon>Euphausiacea</taxon>
        <taxon>Euphausiidae</taxon>
        <taxon>Meganyctiphanes</taxon>
    </lineage>
</organism>
<dbReference type="Proteomes" id="UP001497623">
    <property type="component" value="Unassembled WGS sequence"/>
</dbReference>